<organism evidence="2 3">
    <name type="scientific">Chryseobacterium gambrini</name>
    <dbReference type="NCBI Taxonomy" id="373672"/>
    <lineage>
        <taxon>Bacteria</taxon>
        <taxon>Pseudomonadati</taxon>
        <taxon>Bacteroidota</taxon>
        <taxon>Flavobacteriia</taxon>
        <taxon>Flavobacteriales</taxon>
        <taxon>Weeksellaceae</taxon>
        <taxon>Chryseobacterium group</taxon>
        <taxon>Chryseobacterium</taxon>
    </lineage>
</organism>
<protein>
    <submittedName>
        <fullName evidence="2">YdeI/OmpD-associated family protein</fullName>
    </submittedName>
</protein>
<feature type="signal peptide" evidence="1">
    <location>
        <begin position="1"/>
        <end position="28"/>
    </location>
</feature>
<evidence type="ECO:0000313" key="2">
    <source>
        <dbReference type="EMBL" id="BEV05963.1"/>
    </source>
</evidence>
<dbReference type="EMBL" id="AP029022">
    <property type="protein sequence ID" value="BEV05963.1"/>
    <property type="molecule type" value="Genomic_DNA"/>
</dbReference>
<name>A0ABM8KA88_9FLAO</name>
<keyword evidence="3" id="KW-1185">Reference proteome</keyword>
<sequence length="382" mass="44453">MMKNKKLFLQLLRLSFLIVLFLCNLTSAQEVKNVFLENTDKENRFYEEAFQNIDNMLNDKQEYSFKNAVFGVENAYYQGKLDVLQLEREINFLKAFSGSILKSRELNYSESDKNNVSKYAAVFSIMCQSLPVMVKDTVIQYKPFNYDFEDVFGHKEISNLFVSKLLLTKKGNCNSMPYLYKILAEELGVDANLALAPNHVYIKHRIKAVGWYNTELTSGIFPEDGWLMASGYIHLDAIKNGVFMKALNNKESLALCLFDLAQAYNKSFPENDGSFVLNCTKRAVEVYPYFAKALILKAETHKKMFEKVMKEENLSTDNPENIKLALRNPKAKELFDIMKKEYGYIYEIGYRQMPEEMYLDWLVSLKTERSKYENKKLNNFVK</sequence>
<feature type="chain" id="PRO_5046411681" evidence="1">
    <location>
        <begin position="29"/>
        <end position="382"/>
    </location>
</feature>
<evidence type="ECO:0000256" key="1">
    <source>
        <dbReference type="SAM" id="SignalP"/>
    </source>
</evidence>
<gene>
    <name evidence="2" type="ORF">CRDW_33370</name>
</gene>
<proteinExistence type="predicted"/>
<evidence type="ECO:0000313" key="3">
    <source>
        <dbReference type="Proteomes" id="UP001380186"/>
    </source>
</evidence>
<dbReference type="Proteomes" id="UP001380186">
    <property type="component" value="Chromosome"/>
</dbReference>
<reference evidence="2 3" key="1">
    <citation type="journal article" date="2020" name="Microbes Environ.">
        <title>Synthetic bacterial community of duckweed: a simple and stable system to study plant-microbe interactions.</title>
        <authorList>
            <person name="Ishizawa H."/>
            <person name="Tada M."/>
            <person name="Kuroda M."/>
            <person name="Inoue D."/>
            <person name="Futamata H."/>
            <person name="Ike M."/>
        </authorList>
    </citation>
    <scope>NUCLEOTIDE SEQUENCE [LARGE SCALE GENOMIC DNA]</scope>
    <source>
        <strain evidence="2 3">DW100</strain>
    </source>
</reference>
<keyword evidence="1" id="KW-0732">Signal</keyword>
<accession>A0ABM8KA88</accession>